<dbReference type="PANTHER" id="PTHR43895">
    <property type="entry name" value="CALCIUM/CALMODULIN-DEPENDENT PROTEIN KINASE KINASE-RELATED"/>
    <property type="match status" value="1"/>
</dbReference>
<gene>
    <name evidence="7" type="ORF">ACMD2_25641</name>
</gene>
<dbReference type="InterPro" id="IPR011009">
    <property type="entry name" value="Kinase-like_dom_sf"/>
</dbReference>
<dbReference type="PANTHER" id="PTHR43895:SF33">
    <property type="entry name" value="PROTEIN KINASE DOMAIN-CONTAINING PROTEIN"/>
    <property type="match status" value="1"/>
</dbReference>
<accession>A0A199VBM4</accession>
<evidence type="ECO:0000256" key="1">
    <source>
        <dbReference type="ARBA" id="ARBA00022527"/>
    </source>
</evidence>
<feature type="region of interest" description="Disordered" evidence="6">
    <location>
        <begin position="39"/>
        <end position="63"/>
    </location>
</feature>
<name>A0A199VBM4_ANACO</name>
<evidence type="ECO:0000256" key="4">
    <source>
        <dbReference type="ARBA" id="ARBA00022777"/>
    </source>
</evidence>
<proteinExistence type="predicted"/>
<dbReference type="GO" id="GO:0005524">
    <property type="term" value="F:ATP binding"/>
    <property type="evidence" value="ECO:0007669"/>
    <property type="project" value="UniProtKB-KW"/>
</dbReference>
<evidence type="ECO:0000256" key="5">
    <source>
        <dbReference type="ARBA" id="ARBA00022840"/>
    </source>
</evidence>
<keyword evidence="1" id="KW-0723">Serine/threonine-protein kinase</keyword>
<keyword evidence="2" id="KW-0808">Transferase</keyword>
<dbReference type="STRING" id="4615.A0A199VBM4"/>
<organism evidence="7 8">
    <name type="scientific">Ananas comosus</name>
    <name type="common">Pineapple</name>
    <name type="synonym">Ananas ananas</name>
    <dbReference type="NCBI Taxonomy" id="4615"/>
    <lineage>
        <taxon>Eukaryota</taxon>
        <taxon>Viridiplantae</taxon>
        <taxon>Streptophyta</taxon>
        <taxon>Embryophyta</taxon>
        <taxon>Tracheophyta</taxon>
        <taxon>Spermatophyta</taxon>
        <taxon>Magnoliopsida</taxon>
        <taxon>Liliopsida</taxon>
        <taxon>Poales</taxon>
        <taxon>Bromeliaceae</taxon>
        <taxon>Bromelioideae</taxon>
        <taxon>Ananas</taxon>
    </lineage>
</organism>
<sequence length="194" mass="20681">MRGLSHLNVLRLLEVMATRSKIYLVTCREEAEARATARARAAAGSTRARRGGGRRHRREGGLQRWRRGRGRAPAMGGPGGCAGSTARRGVCEEAEARATTGGADDSAGRRRPRNLLLACDGVLKLSDFGIATLAEQRGRDGRLRTACGTPAYAMLCGCKIVISAHFVKTELLFQGFTSNATGTTGRAPKRGRTG</sequence>
<dbReference type="AlphaFoldDB" id="A0A199VBM4"/>
<keyword evidence="3" id="KW-0547">Nucleotide-binding</keyword>
<dbReference type="EMBL" id="LSRQ01002416">
    <property type="protein sequence ID" value="OAY74413.1"/>
    <property type="molecule type" value="Genomic_DNA"/>
</dbReference>
<comment type="caution">
    <text evidence="7">The sequence shown here is derived from an EMBL/GenBank/DDBJ whole genome shotgun (WGS) entry which is preliminary data.</text>
</comment>
<feature type="compositionally biased region" description="Basic residues" evidence="6">
    <location>
        <begin position="47"/>
        <end position="63"/>
    </location>
</feature>
<keyword evidence="4 7" id="KW-0418">Kinase</keyword>
<evidence type="ECO:0000256" key="6">
    <source>
        <dbReference type="SAM" id="MobiDB-lite"/>
    </source>
</evidence>
<keyword evidence="5" id="KW-0067">ATP-binding</keyword>
<evidence type="ECO:0000313" key="7">
    <source>
        <dbReference type="EMBL" id="OAY74413.1"/>
    </source>
</evidence>
<dbReference type="Proteomes" id="UP000092600">
    <property type="component" value="Unassembled WGS sequence"/>
</dbReference>
<dbReference type="GO" id="GO:0007165">
    <property type="term" value="P:signal transduction"/>
    <property type="evidence" value="ECO:0007669"/>
    <property type="project" value="TreeGrafter"/>
</dbReference>
<dbReference type="SUPFAM" id="SSF56112">
    <property type="entry name" value="Protein kinase-like (PK-like)"/>
    <property type="match status" value="1"/>
</dbReference>
<dbReference type="GO" id="GO:0004674">
    <property type="term" value="F:protein serine/threonine kinase activity"/>
    <property type="evidence" value="ECO:0007669"/>
    <property type="project" value="UniProtKB-KW"/>
</dbReference>
<evidence type="ECO:0000256" key="2">
    <source>
        <dbReference type="ARBA" id="ARBA00022679"/>
    </source>
</evidence>
<evidence type="ECO:0000256" key="3">
    <source>
        <dbReference type="ARBA" id="ARBA00022741"/>
    </source>
</evidence>
<protein>
    <submittedName>
        <fullName evidence="7">CBL-interacting protein kinase 4</fullName>
    </submittedName>
</protein>
<dbReference type="Gene3D" id="1.10.510.10">
    <property type="entry name" value="Transferase(Phosphotransferase) domain 1"/>
    <property type="match status" value="1"/>
</dbReference>
<evidence type="ECO:0000313" key="8">
    <source>
        <dbReference type="Proteomes" id="UP000092600"/>
    </source>
</evidence>
<reference evidence="7 8" key="1">
    <citation type="journal article" date="2016" name="DNA Res.">
        <title>The draft genome of MD-2 pineapple using hybrid error correction of long reads.</title>
        <authorList>
            <person name="Redwan R.M."/>
            <person name="Saidin A."/>
            <person name="Kumar S.V."/>
        </authorList>
    </citation>
    <scope>NUCLEOTIDE SEQUENCE [LARGE SCALE GENOMIC DNA]</scope>
    <source>
        <strain evidence="8">cv. MD2</strain>
        <tissue evidence="7">Leaf</tissue>
    </source>
</reference>